<dbReference type="OrthoDB" id="9768696at2"/>
<evidence type="ECO:0000259" key="4">
    <source>
        <dbReference type="SMART" id="SM00797"/>
    </source>
</evidence>
<feature type="domain" description="Carboxyltransferase" evidence="4">
    <location>
        <begin position="26"/>
        <end position="295"/>
    </location>
</feature>
<keyword evidence="2" id="KW-0378">Hydrolase</keyword>
<keyword evidence="6" id="KW-1185">Reference proteome</keyword>
<proteinExistence type="predicted"/>
<name>A0A2U1ECW7_9PSEU</name>
<dbReference type="InterPro" id="IPR052708">
    <property type="entry name" value="PxpC"/>
</dbReference>
<evidence type="ECO:0000256" key="1">
    <source>
        <dbReference type="ARBA" id="ARBA00022741"/>
    </source>
</evidence>
<evidence type="ECO:0000313" key="6">
    <source>
        <dbReference type="Proteomes" id="UP000245639"/>
    </source>
</evidence>
<dbReference type="RefSeq" id="WP_116711008.1">
    <property type="nucleotide sequence ID" value="NZ_QEKW01000023.1"/>
</dbReference>
<keyword evidence="3" id="KW-0067">ATP-binding</keyword>
<gene>
    <name evidence="5" type="ORF">C8D89_12325</name>
</gene>
<dbReference type="PANTHER" id="PTHR43309:SF3">
    <property type="entry name" value="5-OXOPROLINASE SUBUNIT C"/>
    <property type="match status" value="1"/>
</dbReference>
<dbReference type="PANTHER" id="PTHR43309">
    <property type="entry name" value="5-OXOPROLINASE SUBUNIT C"/>
    <property type="match status" value="1"/>
</dbReference>
<dbReference type="InterPro" id="IPR003778">
    <property type="entry name" value="CT_A_B"/>
</dbReference>
<evidence type="ECO:0000313" key="5">
    <source>
        <dbReference type="EMBL" id="PVY97712.1"/>
    </source>
</evidence>
<reference evidence="5 6" key="1">
    <citation type="submission" date="2018-04" db="EMBL/GenBank/DDBJ databases">
        <title>Genomic Encyclopedia of Type Strains, Phase IV (KMG-IV): sequencing the most valuable type-strain genomes for metagenomic binning, comparative biology and taxonomic classification.</title>
        <authorList>
            <person name="Goeker M."/>
        </authorList>
    </citation>
    <scope>NUCLEOTIDE SEQUENCE [LARGE SCALE GENOMIC DNA]</scope>
    <source>
        <strain evidence="5 6">DSM 45771</strain>
    </source>
</reference>
<organism evidence="5 6">
    <name type="scientific">Actinomycetospora cinnamomea</name>
    <dbReference type="NCBI Taxonomy" id="663609"/>
    <lineage>
        <taxon>Bacteria</taxon>
        <taxon>Bacillati</taxon>
        <taxon>Actinomycetota</taxon>
        <taxon>Actinomycetes</taxon>
        <taxon>Pseudonocardiales</taxon>
        <taxon>Pseudonocardiaceae</taxon>
        <taxon>Actinomycetospora</taxon>
    </lineage>
</organism>
<evidence type="ECO:0000256" key="2">
    <source>
        <dbReference type="ARBA" id="ARBA00022801"/>
    </source>
</evidence>
<accession>A0A2U1ECW7</accession>
<evidence type="ECO:0000256" key="3">
    <source>
        <dbReference type="ARBA" id="ARBA00022840"/>
    </source>
</evidence>
<dbReference type="GO" id="GO:0016787">
    <property type="term" value="F:hydrolase activity"/>
    <property type="evidence" value="ECO:0007669"/>
    <property type="project" value="UniProtKB-KW"/>
</dbReference>
<dbReference type="SUPFAM" id="SSF50891">
    <property type="entry name" value="Cyclophilin-like"/>
    <property type="match status" value="1"/>
</dbReference>
<dbReference type="SMART" id="SM00797">
    <property type="entry name" value="AHS2"/>
    <property type="match status" value="1"/>
</dbReference>
<dbReference type="GO" id="GO:0005524">
    <property type="term" value="F:ATP binding"/>
    <property type="evidence" value="ECO:0007669"/>
    <property type="project" value="UniProtKB-KW"/>
</dbReference>
<dbReference type="AlphaFoldDB" id="A0A2U1ECW7"/>
<comment type="caution">
    <text evidence="5">The sequence shown here is derived from an EMBL/GenBank/DDBJ whole genome shotgun (WGS) entry which is preliminary data.</text>
</comment>
<dbReference type="EMBL" id="QEKW01000023">
    <property type="protein sequence ID" value="PVY97712.1"/>
    <property type="molecule type" value="Genomic_DNA"/>
</dbReference>
<keyword evidence="1" id="KW-0547">Nucleotide-binding</keyword>
<protein>
    <submittedName>
        <fullName evidence="5">Biotin-dependent carboxylase-like uncharacterized protein</fullName>
    </submittedName>
</protein>
<dbReference type="Proteomes" id="UP000245639">
    <property type="component" value="Unassembled WGS sequence"/>
</dbReference>
<dbReference type="Gene3D" id="2.40.100.10">
    <property type="entry name" value="Cyclophilin-like"/>
    <property type="match status" value="1"/>
</dbReference>
<dbReference type="InterPro" id="IPR029000">
    <property type="entry name" value="Cyclophilin-like_dom_sf"/>
</dbReference>
<dbReference type="Pfam" id="PF02626">
    <property type="entry name" value="CT_A_B"/>
    <property type="match status" value="1"/>
</dbReference>
<sequence length="301" mass="30073">MSRELVVTEVGPQALVVDRGRPGWAHIGVAAAGALDGPAHALAQRLVGNDPGAAGLEILLGGLAVRATAATTLALTGPPGGLRIRRPSAGERVVASHQPVHLAAGDVAVVPAPSSGLRGYLAVGGGLVVDALLGSRSADTLSGLGPAPLEVGTRLPLGAPTEVPALGTGAVGVSAVPEAVVVTVHLGPRDDWVDDAAGRLRRGTWTVAPTGDRVGVRLEGPELERSAARRGVELRSEGLVAGAVQVPPDGQPVVFLADHPTTGGYPVVGVVDPAELAVFAQLRPGSSVRFAPVATPVPSPS</sequence>